<reference evidence="1 2" key="1">
    <citation type="submission" date="2011-05" db="EMBL/GenBank/DDBJ databases">
        <authorList>
            <person name="Muzny D."/>
            <person name="Qin X."/>
            <person name="Deng J."/>
            <person name="Jiang H."/>
            <person name="Liu Y."/>
            <person name="Qu J."/>
            <person name="Song X.-Z."/>
            <person name="Zhang L."/>
            <person name="Thornton R."/>
            <person name="Coyle M."/>
            <person name="Francisco L."/>
            <person name="Jackson L."/>
            <person name="Javaid M."/>
            <person name="Korchina V."/>
            <person name="Kovar C."/>
            <person name="Mata R."/>
            <person name="Mathew T."/>
            <person name="Ngo R."/>
            <person name="Nguyen L."/>
            <person name="Nguyen N."/>
            <person name="Okwuonu G."/>
            <person name="Ongeri F."/>
            <person name="Pham C."/>
            <person name="Simmons D."/>
            <person name="Wilczek-Boney K."/>
            <person name="Hale W."/>
            <person name="Jakkamsetti A."/>
            <person name="Pham P."/>
            <person name="Ruth R."/>
            <person name="San Lucas F."/>
            <person name="Warren J."/>
            <person name="Zhang J."/>
            <person name="Zhao Z."/>
            <person name="Zhou C."/>
            <person name="Zhu D."/>
            <person name="Lee S."/>
            <person name="Bess C."/>
            <person name="Blankenburg K."/>
            <person name="Forbes L."/>
            <person name="Fu Q."/>
            <person name="Gubbala S."/>
            <person name="Hirani K."/>
            <person name="Jayaseelan J.C."/>
            <person name="Lara F."/>
            <person name="Munidasa M."/>
            <person name="Palculict T."/>
            <person name="Patil S."/>
            <person name="Pu L.-L."/>
            <person name="Saada N."/>
            <person name="Tang L."/>
            <person name="Weissenberger G."/>
            <person name="Zhu Y."/>
            <person name="Hemphill L."/>
            <person name="Shang Y."/>
            <person name="Youmans B."/>
            <person name="Ayvaz T."/>
            <person name="Ross M."/>
            <person name="Santibanez J."/>
            <person name="Aqrawi P."/>
            <person name="Gross S."/>
            <person name="Joshi V."/>
            <person name="Fowler G."/>
            <person name="Nazareth L."/>
            <person name="Reid J."/>
            <person name="Worley K."/>
            <person name="Petrosino J."/>
            <person name="Highlander S."/>
            <person name="Gibbs R."/>
        </authorList>
    </citation>
    <scope>NUCLEOTIDE SEQUENCE [LARGE SCALE GENOMIC DNA]</scope>
    <source>
        <strain evidence="1 2">ATCC 33926</strain>
    </source>
</reference>
<name>A0AA36XKT3_9NEIS</name>
<sequence length="41" mass="4761">MCVEHLFCRKGRLKTGNAEFQTTFAFLSCFNHQAISSHITW</sequence>
<comment type="caution">
    <text evidence="1">The sequence shown here is derived from an EMBL/GenBank/DDBJ whole genome shotgun (WGS) entry which is preliminary data.</text>
</comment>
<organism evidence="1 2">
    <name type="scientific">Neisseria macacae ATCC 33926</name>
    <dbReference type="NCBI Taxonomy" id="997348"/>
    <lineage>
        <taxon>Bacteria</taxon>
        <taxon>Pseudomonadati</taxon>
        <taxon>Pseudomonadota</taxon>
        <taxon>Betaproteobacteria</taxon>
        <taxon>Neisseriales</taxon>
        <taxon>Neisseriaceae</taxon>
        <taxon>Neisseria</taxon>
    </lineage>
</organism>
<gene>
    <name evidence="1" type="ORF">HMPREF9418_1169</name>
</gene>
<dbReference type="AlphaFoldDB" id="A0AA36XKT3"/>
<evidence type="ECO:0000313" key="2">
    <source>
        <dbReference type="Proteomes" id="UP000004982"/>
    </source>
</evidence>
<proteinExistence type="predicted"/>
<dbReference type="EMBL" id="AFQE01000054">
    <property type="protein sequence ID" value="EGQ77288.1"/>
    <property type="molecule type" value="Genomic_DNA"/>
</dbReference>
<dbReference type="Proteomes" id="UP000004982">
    <property type="component" value="Unassembled WGS sequence"/>
</dbReference>
<protein>
    <submittedName>
        <fullName evidence="1">Uncharacterized protein</fullName>
    </submittedName>
</protein>
<accession>A0AA36XKT3</accession>
<evidence type="ECO:0000313" key="1">
    <source>
        <dbReference type="EMBL" id="EGQ77288.1"/>
    </source>
</evidence>